<reference evidence="1 2" key="1">
    <citation type="submission" date="2019-05" db="EMBL/GenBank/DDBJ databases">
        <title>Another draft genome of Portunus trituberculatus and its Hox gene families provides insights of decapod evolution.</title>
        <authorList>
            <person name="Jeong J.-H."/>
            <person name="Song I."/>
            <person name="Kim S."/>
            <person name="Choi T."/>
            <person name="Kim D."/>
            <person name="Ryu S."/>
            <person name="Kim W."/>
        </authorList>
    </citation>
    <scope>NUCLEOTIDE SEQUENCE [LARGE SCALE GENOMIC DNA]</scope>
    <source>
        <tissue evidence="1">Muscle</tissue>
    </source>
</reference>
<organism evidence="1 2">
    <name type="scientific">Portunus trituberculatus</name>
    <name type="common">Swimming crab</name>
    <name type="synonym">Neptunus trituberculatus</name>
    <dbReference type="NCBI Taxonomy" id="210409"/>
    <lineage>
        <taxon>Eukaryota</taxon>
        <taxon>Metazoa</taxon>
        <taxon>Ecdysozoa</taxon>
        <taxon>Arthropoda</taxon>
        <taxon>Crustacea</taxon>
        <taxon>Multicrustacea</taxon>
        <taxon>Malacostraca</taxon>
        <taxon>Eumalacostraca</taxon>
        <taxon>Eucarida</taxon>
        <taxon>Decapoda</taxon>
        <taxon>Pleocyemata</taxon>
        <taxon>Brachyura</taxon>
        <taxon>Eubrachyura</taxon>
        <taxon>Portunoidea</taxon>
        <taxon>Portunidae</taxon>
        <taxon>Portuninae</taxon>
        <taxon>Portunus</taxon>
    </lineage>
</organism>
<name>A0A5B7DDA6_PORTR</name>
<evidence type="ECO:0000313" key="2">
    <source>
        <dbReference type="Proteomes" id="UP000324222"/>
    </source>
</evidence>
<proteinExistence type="predicted"/>
<protein>
    <submittedName>
        <fullName evidence="1">Uncharacterized protein</fullName>
    </submittedName>
</protein>
<accession>A0A5B7DDA6</accession>
<comment type="caution">
    <text evidence="1">The sequence shown here is derived from an EMBL/GenBank/DDBJ whole genome shotgun (WGS) entry which is preliminary data.</text>
</comment>
<dbReference type="Proteomes" id="UP000324222">
    <property type="component" value="Unassembled WGS sequence"/>
</dbReference>
<dbReference type="AlphaFoldDB" id="A0A5B7DDA6"/>
<gene>
    <name evidence="1" type="ORF">E2C01_012315</name>
</gene>
<sequence length="71" mass="7882">MKRRAHMNKKKKRRGAAVAYLFISSQAFLTASTSTPSLATSPYLHPDSFAEAHCQGLDGLFLNMHPKTMLC</sequence>
<dbReference type="EMBL" id="VSRR010000766">
    <property type="protein sequence ID" value="MPC19402.1"/>
    <property type="molecule type" value="Genomic_DNA"/>
</dbReference>
<keyword evidence="2" id="KW-1185">Reference proteome</keyword>
<evidence type="ECO:0000313" key="1">
    <source>
        <dbReference type="EMBL" id="MPC19402.1"/>
    </source>
</evidence>